<dbReference type="RefSeq" id="WP_186978338.1">
    <property type="nucleotide sequence ID" value="NZ_JACOOH010000009.1"/>
</dbReference>
<dbReference type="NCBIfam" id="NF003720">
    <property type="entry name" value="PRK05329.1-3"/>
    <property type="match status" value="1"/>
</dbReference>
<dbReference type="PIRSF" id="PIRSF000141">
    <property type="entry name" value="Anaerobic_G3P_dh"/>
    <property type="match status" value="1"/>
</dbReference>
<protein>
    <submittedName>
        <fullName evidence="6">Glycerol-3-phosphate dehydrogenase subunit GlpB</fullName>
        <ecNumber evidence="6">1.1.5.3</ecNumber>
    </submittedName>
</protein>
<dbReference type="InterPro" id="IPR036188">
    <property type="entry name" value="FAD/NAD-bd_sf"/>
</dbReference>
<proteinExistence type="inferred from homology"/>
<dbReference type="InterPro" id="IPR009158">
    <property type="entry name" value="G3P_DH_GlpB_su"/>
</dbReference>
<dbReference type="Gene3D" id="3.50.50.60">
    <property type="entry name" value="FAD/NAD(P)-binding domain"/>
    <property type="match status" value="1"/>
</dbReference>
<evidence type="ECO:0000259" key="5">
    <source>
        <dbReference type="Pfam" id="PF00890"/>
    </source>
</evidence>
<evidence type="ECO:0000256" key="2">
    <source>
        <dbReference type="ARBA" id="ARBA00022630"/>
    </source>
</evidence>
<dbReference type="NCBIfam" id="NF003719">
    <property type="entry name" value="PRK05329.1-2"/>
    <property type="match status" value="1"/>
</dbReference>
<comment type="caution">
    <text evidence="6">The sequence shown here is derived from an EMBL/GenBank/DDBJ whole genome shotgun (WGS) entry which is preliminary data.</text>
</comment>
<keyword evidence="3" id="KW-0288">FMN</keyword>
<dbReference type="Pfam" id="PF00890">
    <property type="entry name" value="FAD_binding_2"/>
    <property type="match status" value="1"/>
</dbReference>
<dbReference type="EMBL" id="JACOOH010000009">
    <property type="protein sequence ID" value="MBC5623241.1"/>
    <property type="molecule type" value="Genomic_DNA"/>
</dbReference>
<name>A0ABR7D5K1_9BACT</name>
<dbReference type="PANTHER" id="PTHR43734:SF7">
    <property type="entry name" value="4,4'-DIAPONEUROSPORENE OXYGENASE"/>
    <property type="match status" value="1"/>
</dbReference>
<dbReference type="PANTHER" id="PTHR43734">
    <property type="entry name" value="PHYTOENE DESATURASE"/>
    <property type="match status" value="1"/>
</dbReference>
<comment type="similarity">
    <text evidence="1">Belongs to the carotenoid/retinoid oxidoreductase family.</text>
</comment>
<dbReference type="InterPro" id="IPR003953">
    <property type="entry name" value="FAD-dep_OxRdtase_2_FAD-bd"/>
</dbReference>
<dbReference type="HAMAP" id="MF_00753">
    <property type="entry name" value="Glycerol3P_GlpB"/>
    <property type="match status" value="1"/>
</dbReference>
<keyword evidence="4 6" id="KW-0560">Oxidoreductase</keyword>
<keyword evidence="2" id="KW-0285">Flavoprotein</keyword>
<dbReference type="NCBIfam" id="NF003718">
    <property type="entry name" value="PRK05329.1-1"/>
    <property type="match status" value="1"/>
</dbReference>
<dbReference type="Proteomes" id="UP000646484">
    <property type="component" value="Unassembled WGS sequence"/>
</dbReference>
<keyword evidence="7" id="KW-1185">Reference proteome</keyword>
<feature type="domain" description="FAD-dependent oxidoreductase 2 FAD-binding" evidence="5">
    <location>
        <begin position="4"/>
        <end position="403"/>
    </location>
</feature>
<reference evidence="6 7" key="1">
    <citation type="submission" date="2020-08" db="EMBL/GenBank/DDBJ databases">
        <title>Genome public.</title>
        <authorList>
            <person name="Liu C."/>
            <person name="Sun Q."/>
        </authorList>
    </citation>
    <scope>NUCLEOTIDE SEQUENCE [LARGE SCALE GENOMIC DNA]</scope>
    <source>
        <strain evidence="6 7">NSJ-56</strain>
    </source>
</reference>
<evidence type="ECO:0000313" key="7">
    <source>
        <dbReference type="Proteomes" id="UP000646484"/>
    </source>
</evidence>
<dbReference type="SUPFAM" id="SSF51905">
    <property type="entry name" value="FAD/NAD(P)-binding domain"/>
    <property type="match status" value="1"/>
</dbReference>
<dbReference type="NCBIfam" id="TIGR03378">
    <property type="entry name" value="glycerol3P_GlpB"/>
    <property type="match status" value="1"/>
</dbReference>
<evidence type="ECO:0000256" key="3">
    <source>
        <dbReference type="ARBA" id="ARBA00022643"/>
    </source>
</evidence>
<evidence type="ECO:0000313" key="6">
    <source>
        <dbReference type="EMBL" id="MBC5623241.1"/>
    </source>
</evidence>
<evidence type="ECO:0000256" key="4">
    <source>
        <dbReference type="ARBA" id="ARBA00023002"/>
    </source>
</evidence>
<dbReference type="EC" id="1.1.5.3" evidence="6"/>
<sequence length="422" mass="46688">MKFDTIIIGGGLSGLISGIQLSKQGQRCVIISSGQSALHFSSGSFDLLNALPDGKSVNKPLEAIGELIEQAPAHPYAKLGTSKFAQLTEEAETFLQDTGIPTKGKAEQNHYRITPMGTLKPTWLTLEDHLQGENANRIQWKKVGIFNVTGFLDFYTQFIVDELAKIGTTCTTHLINFPALERLRKNPTEMRSVNIARVFDNQDNLNELVRQIKAERGDCEIIALPAIVGLSRKDALAYLQKEIGKPVYLLPTLPPSVPGIQVQQQLRARFQEAGGVFMLGDIVLRAEKEGDRISRVYTNNHGDIPFTGKNVILATGSYFSQGLIADPERVYEPIFNLDVTYSRNREQWYSRDAFEAQPYQTFGVKTDKDFRGVQNGKPIENLYVSGAILEGFNAIKEGCGAGVSILSALYVADRISSKQEML</sequence>
<gene>
    <name evidence="6" type="primary">glpB</name>
    <name evidence="6" type="ORF">H8S64_19270</name>
</gene>
<accession>A0ABR7D5K1</accession>
<organism evidence="6 7">
    <name type="scientific">Butyricimonas hominis</name>
    <dbReference type="NCBI Taxonomy" id="2763032"/>
    <lineage>
        <taxon>Bacteria</taxon>
        <taxon>Pseudomonadati</taxon>
        <taxon>Bacteroidota</taxon>
        <taxon>Bacteroidia</taxon>
        <taxon>Bacteroidales</taxon>
        <taxon>Odoribacteraceae</taxon>
        <taxon>Butyricimonas</taxon>
    </lineage>
</organism>
<evidence type="ECO:0000256" key="1">
    <source>
        <dbReference type="ARBA" id="ARBA00006046"/>
    </source>
</evidence>
<dbReference type="GO" id="GO:0004368">
    <property type="term" value="F:glycerol-3-phosphate dehydrogenase (quinone) activity"/>
    <property type="evidence" value="ECO:0007669"/>
    <property type="project" value="UniProtKB-EC"/>
</dbReference>